<organism evidence="2 3">
    <name type="scientific">Cuscuta australis</name>
    <dbReference type="NCBI Taxonomy" id="267555"/>
    <lineage>
        <taxon>Eukaryota</taxon>
        <taxon>Viridiplantae</taxon>
        <taxon>Streptophyta</taxon>
        <taxon>Embryophyta</taxon>
        <taxon>Tracheophyta</taxon>
        <taxon>Spermatophyta</taxon>
        <taxon>Magnoliopsida</taxon>
        <taxon>eudicotyledons</taxon>
        <taxon>Gunneridae</taxon>
        <taxon>Pentapetalae</taxon>
        <taxon>asterids</taxon>
        <taxon>lamiids</taxon>
        <taxon>Solanales</taxon>
        <taxon>Convolvulaceae</taxon>
        <taxon>Cuscuteae</taxon>
        <taxon>Cuscuta</taxon>
        <taxon>Cuscuta subgen. Grammica</taxon>
        <taxon>Cuscuta sect. Cleistogrammica</taxon>
    </lineage>
</organism>
<keyword evidence="1" id="KW-0472">Membrane</keyword>
<dbReference type="EMBL" id="NQVE01000188">
    <property type="protein sequence ID" value="RAL41383.1"/>
    <property type="molecule type" value="Genomic_DNA"/>
</dbReference>
<keyword evidence="1" id="KW-0812">Transmembrane</keyword>
<keyword evidence="3" id="KW-1185">Reference proteome</keyword>
<dbReference type="InterPro" id="IPR004158">
    <property type="entry name" value="DUF247_pln"/>
</dbReference>
<gene>
    <name evidence="2" type="ORF">DM860_010177</name>
</gene>
<dbReference type="Proteomes" id="UP000249390">
    <property type="component" value="Unassembled WGS sequence"/>
</dbReference>
<dbReference type="Pfam" id="PF03140">
    <property type="entry name" value="DUF247"/>
    <property type="match status" value="1"/>
</dbReference>
<name>A0A328DBW3_9ASTE</name>
<feature type="transmembrane region" description="Helical" evidence="1">
    <location>
        <begin position="512"/>
        <end position="534"/>
    </location>
</feature>
<protein>
    <submittedName>
        <fullName evidence="2">Uncharacterized protein</fullName>
    </submittedName>
</protein>
<comment type="caution">
    <text evidence="2">The sequence shown here is derived from an EMBL/GenBank/DDBJ whole genome shotgun (WGS) entry which is preliminary data.</text>
</comment>
<evidence type="ECO:0000313" key="2">
    <source>
        <dbReference type="EMBL" id="RAL41383.1"/>
    </source>
</evidence>
<dbReference type="PANTHER" id="PTHR31170:SF25">
    <property type="entry name" value="BNAA09G04570D PROTEIN"/>
    <property type="match status" value="1"/>
</dbReference>
<accession>A0A328DBW3</accession>
<reference evidence="2 3" key="1">
    <citation type="submission" date="2018-06" db="EMBL/GenBank/DDBJ databases">
        <title>The Genome of Cuscuta australis (Dodder) Provides Insight into the Evolution of Plant Parasitism.</title>
        <authorList>
            <person name="Liu H."/>
        </authorList>
    </citation>
    <scope>NUCLEOTIDE SEQUENCE [LARGE SCALE GENOMIC DNA]</scope>
    <source>
        <strain evidence="3">cv. Yunnan</strain>
        <tissue evidence="2">Vines</tissue>
    </source>
</reference>
<sequence>MANFQPFTASNPDENRWVIHIKESFIQELEDDIEIPVTIFNVPKLLMASDPYSYVPHQIAIGPYHYWRPELYEMERYKLNAAKRFAKHLPEGLEFQEVVGEIRHCMPKIRASYDKYLNLNDDTLAWMLAMDACFLLEFLRVCALKGGKDVLGRVTNRMSHMVDVFGRKSAHNATLRDIVMLENQIPLCILRKMLEFELSSQYLADEMLLAMLVGLYKDLSPFANITDDCSLAKVRLQDCAHLLDFFYQVMVPSQVDVDYVSCQITRDLERKDGLGQENQTNNTLCNSNNLFTRLAKQTWKFVSNAKSGPMSIVNVIANLPWDIIGSLPLVRNLKQRFFPDAQENKKFDENNTEGASERPPLFEEIDIPTVYQLTKSGVRFLPTKSGILSIAFDPATGTFHLPVVRLDVNSQVLLRNVVAYESCVTCGPLVFARYVELMNGIIDCDKDCKELREKGIVLNHLKSDGEVANLWNGMSRSIRLTKVPFLDKVIEDVNRFYNGRWKVKVGKFMKSYIYGSWKILTLLATILLLVLSGLEAFCSVYSCPRLFHIDIADSTT</sequence>
<proteinExistence type="predicted"/>
<keyword evidence="1" id="KW-1133">Transmembrane helix</keyword>
<dbReference type="AlphaFoldDB" id="A0A328DBW3"/>
<evidence type="ECO:0000313" key="3">
    <source>
        <dbReference type="Proteomes" id="UP000249390"/>
    </source>
</evidence>
<evidence type="ECO:0000256" key="1">
    <source>
        <dbReference type="SAM" id="Phobius"/>
    </source>
</evidence>
<dbReference type="PANTHER" id="PTHR31170">
    <property type="entry name" value="BNAC04G53230D PROTEIN"/>
    <property type="match status" value="1"/>
</dbReference>